<feature type="non-terminal residue" evidence="1">
    <location>
        <position position="1"/>
    </location>
</feature>
<dbReference type="AlphaFoldDB" id="A0A849BC96"/>
<sequence>VGVPAGADAAAGAAPTPEAALPWLLGPSTAELGEAGWEWAGGNAIAARSHAVVSMAPRRRGVATVESILVINAK</sequence>
<proteinExistence type="predicted"/>
<evidence type="ECO:0000313" key="2">
    <source>
        <dbReference type="Proteomes" id="UP000542973"/>
    </source>
</evidence>
<reference evidence="1 2" key="1">
    <citation type="submission" date="2020-05" db="EMBL/GenBank/DDBJ databases">
        <title>MicrobeNet Type strains.</title>
        <authorList>
            <person name="Nicholson A.C."/>
        </authorList>
    </citation>
    <scope>NUCLEOTIDE SEQUENCE [LARGE SCALE GENOMIC DNA]</scope>
    <source>
        <strain evidence="1 2">ATCC 700815</strain>
    </source>
</reference>
<comment type="caution">
    <text evidence="1">The sequence shown here is derived from an EMBL/GenBank/DDBJ whole genome shotgun (WGS) entry which is preliminary data.</text>
</comment>
<organism evidence="1 2">
    <name type="scientific">Cupriavidus gilardii</name>
    <dbReference type="NCBI Taxonomy" id="82541"/>
    <lineage>
        <taxon>Bacteria</taxon>
        <taxon>Pseudomonadati</taxon>
        <taxon>Pseudomonadota</taxon>
        <taxon>Betaproteobacteria</taxon>
        <taxon>Burkholderiales</taxon>
        <taxon>Burkholderiaceae</taxon>
        <taxon>Cupriavidus</taxon>
    </lineage>
</organism>
<protein>
    <submittedName>
        <fullName evidence="1">Uncharacterized protein</fullName>
    </submittedName>
</protein>
<name>A0A849BC96_9BURK</name>
<dbReference type="EMBL" id="JABEMD010000019">
    <property type="protein sequence ID" value="NNH11744.1"/>
    <property type="molecule type" value="Genomic_DNA"/>
</dbReference>
<evidence type="ECO:0000313" key="1">
    <source>
        <dbReference type="EMBL" id="NNH11744.1"/>
    </source>
</evidence>
<gene>
    <name evidence="1" type="ORF">HLB16_12725</name>
</gene>
<dbReference type="RefSeq" id="WP_212762878.1">
    <property type="nucleotide sequence ID" value="NZ_JABEMD010000019.1"/>
</dbReference>
<accession>A0A849BC96</accession>
<dbReference type="Proteomes" id="UP000542973">
    <property type="component" value="Unassembled WGS sequence"/>
</dbReference>